<sequence>MLIVQFVFIMYLPNPVLHNIPHPSDWPTSVRHLAPKSYPTDISGLLDFPTFRLTRDIIGELCATRRPDYFLRTPTSFTGGRSIPLRDVFGLVLPAVAFLRHSLEHSDEDGFTNSAGPLLYSLIRALCAIVAGDSLVIEHATYILPYTDDYVHKFQQGVFDGMSSIMISTVVWPKAVTRSTSAADVPMDTSGASMSMTRDMLRQERVRERSFRSSHATGSQPEVDTPAAVSDVLETKSELPIDMPFHAHMLTGRGVRRYCLLPIVLVADFENIVPLMTSSLFQRFVWGISDPVVGLAFSKFGTTVQVFLGWLEFREGNPHVHIARAADPGQCSSPCGVFDMTDPWAACSLAEFILGLSSHIDNVATAASNCYFLRTLHWRSDGCDLGDGPSDETEEEFLHKRILSWLGDVEPYSPDGEAITPSDMSRPQSRPQSHPPTINLPGSSVPPLRNNLLSPVAAELQREGSDKQSNKGKSEKTEAVSATNFVNRGVKQLSDATSTICSWLFDRFAIIISNDDLKVKVPLGSILSQDEDELENESAFLFCKYQVSESLDDAVREERAHMIALYDNITGDYWPETWTKTSRPKATSKFKPLYDSLWEQHKLDTSRTYKTLDEGIVPLVESRLDYILSACIETISWNMPEPWRTIYEAERRQPWDRFVQLLYVAEGEDASILLFLEREISLSRNKVEDCLKKKDLTADDISNVLLDCIGLAKDMGQIYTWELSNIGRNMTKQLETLSAFHLSMSFERSLTDLLAQNDTGGFKDRVLKHAKEEPWRGKCDAMLAEPYSFELPELSEGNRKHYELALRRFQIVHRFNNTEGSNSAKSSNASTKDISLDRQSIEKGTWSELAKAFKNPIQLSLQANRRPALPEVEINHKPLPPRPWVMVPRLLVEYKKTESEDKALQQILMYCVSEAQKLAAMGIYGYPVFGLLTNGTTGGVIMAWTSKLTKATYVVVRQMRTYDLMLPLDCYRFAVFLLNLRAYHENNKTMNDKINAKIAAYSVDGWPEWAQRHQHVPSDDVKAMNGLKGETKSTAQG</sequence>
<feature type="region of interest" description="Disordered" evidence="1">
    <location>
        <begin position="458"/>
        <end position="480"/>
    </location>
</feature>
<evidence type="ECO:0000313" key="3">
    <source>
        <dbReference type="EMBL" id="CAL1710438.1"/>
    </source>
</evidence>
<feature type="region of interest" description="Disordered" evidence="1">
    <location>
        <begin position="207"/>
        <end position="227"/>
    </location>
</feature>
<dbReference type="Proteomes" id="UP001497453">
    <property type="component" value="Chromosome 6"/>
</dbReference>
<keyword evidence="4" id="KW-1185">Reference proteome</keyword>
<evidence type="ECO:0000256" key="1">
    <source>
        <dbReference type="SAM" id="MobiDB-lite"/>
    </source>
</evidence>
<proteinExistence type="predicted"/>
<feature type="compositionally biased region" description="Low complexity" evidence="1">
    <location>
        <begin position="425"/>
        <end position="436"/>
    </location>
</feature>
<feature type="compositionally biased region" description="Polar residues" evidence="1">
    <location>
        <begin position="213"/>
        <end position="222"/>
    </location>
</feature>
<name>A0ABP1DTL2_9APHY</name>
<feature type="signal peptide" evidence="2">
    <location>
        <begin position="1"/>
        <end position="18"/>
    </location>
</feature>
<feature type="compositionally biased region" description="Basic and acidic residues" evidence="1">
    <location>
        <begin position="460"/>
        <end position="478"/>
    </location>
</feature>
<keyword evidence="2" id="KW-0732">Signal</keyword>
<feature type="region of interest" description="Disordered" evidence="1">
    <location>
        <begin position="414"/>
        <end position="446"/>
    </location>
</feature>
<reference evidence="4" key="1">
    <citation type="submission" date="2024-04" db="EMBL/GenBank/DDBJ databases">
        <authorList>
            <person name="Shaw F."/>
            <person name="Minotto A."/>
        </authorList>
    </citation>
    <scope>NUCLEOTIDE SEQUENCE [LARGE SCALE GENOMIC DNA]</scope>
</reference>
<dbReference type="EMBL" id="OZ037949">
    <property type="protein sequence ID" value="CAL1710438.1"/>
    <property type="molecule type" value="Genomic_DNA"/>
</dbReference>
<evidence type="ECO:0000256" key="2">
    <source>
        <dbReference type="SAM" id="SignalP"/>
    </source>
</evidence>
<feature type="chain" id="PRO_5046727017" evidence="2">
    <location>
        <begin position="19"/>
        <end position="1037"/>
    </location>
</feature>
<gene>
    <name evidence="3" type="ORF">GFSPODELE1_LOCUS7831</name>
</gene>
<organism evidence="3 4">
    <name type="scientific">Somion occarium</name>
    <dbReference type="NCBI Taxonomy" id="3059160"/>
    <lineage>
        <taxon>Eukaryota</taxon>
        <taxon>Fungi</taxon>
        <taxon>Dikarya</taxon>
        <taxon>Basidiomycota</taxon>
        <taxon>Agaricomycotina</taxon>
        <taxon>Agaricomycetes</taxon>
        <taxon>Polyporales</taxon>
        <taxon>Cerrenaceae</taxon>
        <taxon>Somion</taxon>
    </lineage>
</organism>
<accession>A0ABP1DTL2</accession>
<protein>
    <submittedName>
        <fullName evidence="3">Uncharacterized protein</fullName>
    </submittedName>
</protein>
<evidence type="ECO:0000313" key="4">
    <source>
        <dbReference type="Proteomes" id="UP001497453"/>
    </source>
</evidence>